<dbReference type="PANTHER" id="PTHR30086">
    <property type="entry name" value="ARGININE EXPORTER PROTEIN ARGO"/>
    <property type="match status" value="1"/>
</dbReference>
<keyword evidence="4 6" id="KW-1133">Transmembrane helix</keyword>
<dbReference type="Pfam" id="PF01810">
    <property type="entry name" value="LysE"/>
    <property type="match status" value="1"/>
</dbReference>
<keyword evidence="2" id="KW-1003">Cell membrane</keyword>
<keyword evidence="3 6" id="KW-0812">Transmembrane</keyword>
<feature type="transmembrane region" description="Helical" evidence="6">
    <location>
        <begin position="71"/>
        <end position="89"/>
    </location>
</feature>
<dbReference type="AlphaFoldDB" id="A0A1F6VHZ8"/>
<evidence type="ECO:0000256" key="6">
    <source>
        <dbReference type="SAM" id="Phobius"/>
    </source>
</evidence>
<evidence type="ECO:0000256" key="3">
    <source>
        <dbReference type="ARBA" id="ARBA00022692"/>
    </source>
</evidence>
<sequence>MLTTFVAAFGLGLVFNAVPGAIFAETVRQGVHGGFKPALAVQIGSLVGDALWAVLGLIGIGLLLQVESLRVPVGIAGAVYLGWLAWDAWRAANKELVINRRGAALSTRAALRSGALLSVTNPHNVAYWAALGSALGAIGIHDPQRTDYAMFFAGFMASSVLWCFFCAAMVDRIFRGIGARWARVTYRACAIAFLALAISSVRDLMKSDASLRKPETPAIHGKP</sequence>
<dbReference type="PANTHER" id="PTHR30086:SF20">
    <property type="entry name" value="ARGININE EXPORTER PROTEIN ARGO-RELATED"/>
    <property type="match status" value="1"/>
</dbReference>
<dbReference type="EMBL" id="MFSP01000023">
    <property type="protein sequence ID" value="OGI69281.1"/>
    <property type="molecule type" value="Genomic_DNA"/>
</dbReference>
<evidence type="ECO:0000256" key="2">
    <source>
        <dbReference type="ARBA" id="ARBA00022475"/>
    </source>
</evidence>
<evidence type="ECO:0000313" key="7">
    <source>
        <dbReference type="EMBL" id="OGI69281.1"/>
    </source>
</evidence>
<dbReference type="GO" id="GO:0015171">
    <property type="term" value="F:amino acid transmembrane transporter activity"/>
    <property type="evidence" value="ECO:0007669"/>
    <property type="project" value="TreeGrafter"/>
</dbReference>
<protein>
    <submittedName>
        <fullName evidence="7">Chemotaxis protein</fullName>
    </submittedName>
</protein>
<dbReference type="InterPro" id="IPR001123">
    <property type="entry name" value="LeuE-type"/>
</dbReference>
<feature type="transmembrane region" description="Helical" evidence="6">
    <location>
        <begin position="40"/>
        <end position="64"/>
    </location>
</feature>
<proteinExistence type="predicted"/>
<feature type="transmembrane region" description="Helical" evidence="6">
    <location>
        <begin position="185"/>
        <end position="205"/>
    </location>
</feature>
<feature type="transmembrane region" description="Helical" evidence="6">
    <location>
        <begin position="148"/>
        <end position="170"/>
    </location>
</feature>
<gene>
    <name evidence="7" type="ORF">A2W18_07240</name>
</gene>
<reference evidence="7 8" key="1">
    <citation type="journal article" date="2016" name="Nat. Commun.">
        <title>Thousands of microbial genomes shed light on interconnected biogeochemical processes in an aquifer system.</title>
        <authorList>
            <person name="Anantharaman K."/>
            <person name="Brown C.T."/>
            <person name="Hug L.A."/>
            <person name="Sharon I."/>
            <person name="Castelle C.J."/>
            <person name="Probst A.J."/>
            <person name="Thomas B.C."/>
            <person name="Singh A."/>
            <person name="Wilkins M.J."/>
            <person name="Karaoz U."/>
            <person name="Brodie E.L."/>
            <person name="Williams K.H."/>
            <person name="Hubbard S.S."/>
            <person name="Banfield J.F."/>
        </authorList>
    </citation>
    <scope>NUCLEOTIDE SEQUENCE [LARGE SCALE GENOMIC DNA]</scope>
</reference>
<evidence type="ECO:0000256" key="5">
    <source>
        <dbReference type="ARBA" id="ARBA00023136"/>
    </source>
</evidence>
<keyword evidence="5 6" id="KW-0472">Membrane</keyword>
<comment type="subcellular location">
    <subcellularLocation>
        <location evidence="1">Cell membrane</location>
        <topology evidence="1">Multi-pass membrane protein</topology>
    </subcellularLocation>
</comment>
<evidence type="ECO:0000256" key="1">
    <source>
        <dbReference type="ARBA" id="ARBA00004651"/>
    </source>
</evidence>
<dbReference type="Proteomes" id="UP000179076">
    <property type="component" value="Unassembled WGS sequence"/>
</dbReference>
<evidence type="ECO:0000313" key="8">
    <source>
        <dbReference type="Proteomes" id="UP000179076"/>
    </source>
</evidence>
<accession>A0A1F6VHZ8</accession>
<organism evidence="7 8">
    <name type="scientific">Candidatus Muproteobacteria bacterium RBG_16_60_9</name>
    <dbReference type="NCBI Taxonomy" id="1817755"/>
    <lineage>
        <taxon>Bacteria</taxon>
        <taxon>Pseudomonadati</taxon>
        <taxon>Pseudomonadota</taxon>
        <taxon>Candidatus Muproteobacteria</taxon>
    </lineage>
</organism>
<evidence type="ECO:0000256" key="4">
    <source>
        <dbReference type="ARBA" id="ARBA00022989"/>
    </source>
</evidence>
<name>A0A1F6VHZ8_9PROT</name>
<comment type="caution">
    <text evidence="7">The sequence shown here is derived from an EMBL/GenBank/DDBJ whole genome shotgun (WGS) entry which is preliminary data.</text>
</comment>
<dbReference type="GO" id="GO:0005886">
    <property type="term" value="C:plasma membrane"/>
    <property type="evidence" value="ECO:0007669"/>
    <property type="project" value="UniProtKB-SubCell"/>
</dbReference>